<evidence type="ECO:0000313" key="2">
    <source>
        <dbReference type="EnsemblMetazoa" id="XP_038050370.1"/>
    </source>
</evidence>
<dbReference type="GO" id="GO:0030672">
    <property type="term" value="C:synaptic vesicle membrane"/>
    <property type="evidence" value="ECO:0007669"/>
    <property type="project" value="TreeGrafter"/>
</dbReference>
<dbReference type="RefSeq" id="XP_038050370.1">
    <property type="nucleotide sequence ID" value="XM_038194442.1"/>
</dbReference>
<organism evidence="2 3">
    <name type="scientific">Patiria miniata</name>
    <name type="common">Bat star</name>
    <name type="synonym">Asterina miniata</name>
    <dbReference type="NCBI Taxonomy" id="46514"/>
    <lineage>
        <taxon>Eukaryota</taxon>
        <taxon>Metazoa</taxon>
        <taxon>Echinodermata</taxon>
        <taxon>Eleutherozoa</taxon>
        <taxon>Asterozoa</taxon>
        <taxon>Asteroidea</taxon>
        <taxon>Valvatacea</taxon>
        <taxon>Valvatida</taxon>
        <taxon>Asterinidae</taxon>
        <taxon>Patiria</taxon>
    </lineage>
</organism>
<dbReference type="CTD" id="584118"/>
<name>A0A913ZH72_PATMI</name>
<dbReference type="OMA" id="YRKNDQK"/>
<dbReference type="PANTHER" id="PTHR13465:SF2">
    <property type="entry name" value="PHAGOSOME ASSEMBLY FACTOR 1"/>
    <property type="match status" value="1"/>
</dbReference>
<proteinExistence type="inferred from homology"/>
<keyword evidence="3" id="KW-1185">Reference proteome</keyword>
<comment type="similarity">
    <text evidence="1">Belongs to the PHAF1 family.</text>
</comment>
<dbReference type="PANTHER" id="PTHR13465">
    <property type="entry name" value="UPF0183 PROTEIN"/>
    <property type="match status" value="1"/>
</dbReference>
<dbReference type="EnsemblMetazoa" id="XM_038194442.1">
    <property type="protein sequence ID" value="XP_038050370.1"/>
    <property type="gene ID" value="LOC119723661"/>
</dbReference>
<dbReference type="GO" id="GO:0005802">
    <property type="term" value="C:trans-Golgi network"/>
    <property type="evidence" value="ECO:0007669"/>
    <property type="project" value="TreeGrafter"/>
</dbReference>
<evidence type="ECO:0000256" key="1">
    <source>
        <dbReference type="ARBA" id="ARBA00024339"/>
    </source>
</evidence>
<reference evidence="2" key="1">
    <citation type="submission" date="2022-11" db="UniProtKB">
        <authorList>
            <consortium name="EnsemblMetazoa"/>
        </authorList>
    </citation>
    <scope>IDENTIFICATION</scope>
</reference>
<dbReference type="GO" id="GO:0043001">
    <property type="term" value="P:Golgi to plasma membrane protein transport"/>
    <property type="evidence" value="ECO:0007669"/>
    <property type="project" value="TreeGrafter"/>
</dbReference>
<dbReference type="InterPro" id="IPR005373">
    <property type="entry name" value="PHAF1"/>
</dbReference>
<dbReference type="GeneID" id="119723661"/>
<sequence length="422" mass="46853">MLDLEVVPGRSLGSDNWEFVLGMPFSQAVNILRRQCRIIKEVQVIYCESVPLAIDLVLNLIQDGIRLIFDSHVQRLRVIEVYNLSKVKLKYCGKHFSSPYVQPTIEQVDSSFGATKPAVYDAQQQLFSINFRGLSFLFPIGEDAKFEPSVHGLGSIPLPSKNSVLVSRIYIYSGSSLAESKRPAIPMSSFGGNVFCEAVEGISEDGLPVGLKFSLLTDGPGGGKSPESKHRPISKALQFGDSAQDVISALGCPSKVFYKSEDKMRIHSKTFHKDQPRTSDYFFNYFTIGVDILFDAATHCAKKFILHSNYPGHYNFNIYHRCNFEISLPCVKAGLETEVCDDSAVVNITTFVKWDSLKKLLVRPSQKPVVLNRASSMNTTNPFGSTFCYGVHNVIIEVMPNNHIASLTICEPHQPIGTPIDT</sequence>
<dbReference type="GO" id="GO:0030425">
    <property type="term" value="C:dendrite"/>
    <property type="evidence" value="ECO:0007669"/>
    <property type="project" value="TreeGrafter"/>
</dbReference>
<dbReference type="InterPro" id="IPR039156">
    <property type="entry name" value="PHAF1/BROMI"/>
</dbReference>
<dbReference type="Proteomes" id="UP000887568">
    <property type="component" value="Unplaced"/>
</dbReference>
<accession>A0A913ZH72</accession>
<dbReference type="OrthoDB" id="411211at2759"/>
<protein>
    <submittedName>
        <fullName evidence="2">Uncharacterized protein</fullName>
    </submittedName>
</protein>
<dbReference type="Pfam" id="PF03676">
    <property type="entry name" value="PHAF1"/>
    <property type="match status" value="1"/>
</dbReference>
<evidence type="ECO:0000313" key="3">
    <source>
        <dbReference type="Proteomes" id="UP000887568"/>
    </source>
</evidence>
<dbReference type="AlphaFoldDB" id="A0A913ZH72"/>